<evidence type="ECO:0000313" key="3">
    <source>
        <dbReference type="Proteomes" id="UP000199532"/>
    </source>
</evidence>
<reference evidence="2 3" key="1">
    <citation type="submission" date="2016-10" db="EMBL/GenBank/DDBJ databases">
        <authorList>
            <person name="de Groot N.N."/>
        </authorList>
    </citation>
    <scope>NUCLEOTIDE SEQUENCE [LARGE SCALE GENOMIC DNA]</scope>
    <source>
        <strain evidence="2 3">DSM 19938</strain>
    </source>
</reference>
<gene>
    <name evidence="2" type="ORF">SAMN04487995_4691</name>
</gene>
<dbReference type="Pfam" id="PF24722">
    <property type="entry name" value="DUF7674"/>
    <property type="match status" value="1"/>
</dbReference>
<dbReference type="InterPro" id="IPR056091">
    <property type="entry name" value="DUF7674"/>
</dbReference>
<dbReference type="OrthoDB" id="1363133at2"/>
<evidence type="ECO:0000259" key="1">
    <source>
        <dbReference type="Pfam" id="PF24722"/>
    </source>
</evidence>
<name>A0A1H6YTK5_9BACT</name>
<proteinExistence type="predicted"/>
<keyword evidence="3" id="KW-1185">Reference proteome</keyword>
<dbReference type="Proteomes" id="UP000199532">
    <property type="component" value="Unassembled WGS sequence"/>
</dbReference>
<dbReference type="STRING" id="408657.SAMN04487995_4691"/>
<evidence type="ECO:0000313" key="2">
    <source>
        <dbReference type="EMBL" id="SEJ43164.1"/>
    </source>
</evidence>
<dbReference type="EMBL" id="FNXY01000007">
    <property type="protein sequence ID" value="SEJ43164.1"/>
    <property type="molecule type" value="Genomic_DNA"/>
</dbReference>
<dbReference type="RefSeq" id="WP_090338729.1">
    <property type="nucleotide sequence ID" value="NZ_FNXY01000007.1"/>
</dbReference>
<organism evidence="2 3">
    <name type="scientific">Dyadobacter koreensis</name>
    <dbReference type="NCBI Taxonomy" id="408657"/>
    <lineage>
        <taxon>Bacteria</taxon>
        <taxon>Pseudomonadati</taxon>
        <taxon>Bacteroidota</taxon>
        <taxon>Cytophagia</taxon>
        <taxon>Cytophagales</taxon>
        <taxon>Spirosomataceae</taxon>
        <taxon>Dyadobacter</taxon>
    </lineage>
</organism>
<dbReference type="AlphaFoldDB" id="A0A1H6YTK5"/>
<feature type="domain" description="DUF7674" evidence="1">
    <location>
        <begin position="8"/>
        <end position="89"/>
    </location>
</feature>
<sequence>MRRKVKQGIYKQMQKFADLTRTMITTGKLDRAKKCFSIVESLYITGNAQTKSAISNVYIYSVSGVLEINHLNIEKLFPNTLKKEYIKQINAS</sequence>
<accession>A0A1H6YTK5</accession>
<protein>
    <recommendedName>
        <fullName evidence="1">DUF7674 domain-containing protein</fullName>
    </recommendedName>
</protein>